<dbReference type="InterPro" id="IPR012340">
    <property type="entry name" value="NA-bd_OB-fold"/>
</dbReference>
<dbReference type="GO" id="GO:0032543">
    <property type="term" value="P:mitochondrial translation"/>
    <property type="evidence" value="ECO:0007669"/>
    <property type="project" value="TreeGrafter"/>
</dbReference>
<reference evidence="6" key="1">
    <citation type="submission" date="2021-01" db="UniProtKB">
        <authorList>
            <consortium name="EnsemblPlants"/>
        </authorList>
    </citation>
    <scope>IDENTIFICATION</scope>
</reference>
<dbReference type="PANTHER" id="PTHR13691">
    <property type="entry name" value="RIBOSOMAL PROTEIN L2"/>
    <property type="match status" value="1"/>
</dbReference>
<sequence>MALYAKFGSILKYSGFNNTPPMLNPVRCMSALKKLIGGKMSGKTAGRNSQGRITSFHRGGGAKRLHRIIDLKRGVSAMGVVERVEYDPYHSSRLALVRWVEGMKQPRLRKTKPQKSAQSSMDVNPLTLPSSARKVVGSSEVMDPYVVVGLPNKRVPWSKNNFTNEGTGNIKARVRDILFSTLTPRKTKGETPSISFTNSLSFPSVAGAKPAFFARLRDSA</sequence>
<feature type="compositionally biased region" description="Polar residues" evidence="4">
    <location>
        <begin position="114"/>
        <end position="126"/>
    </location>
</feature>
<evidence type="ECO:0000313" key="7">
    <source>
        <dbReference type="Proteomes" id="UP000594263"/>
    </source>
</evidence>
<keyword evidence="2" id="KW-0689">Ribosomal protein</keyword>
<keyword evidence="7" id="KW-1185">Reference proteome</keyword>
<dbReference type="PANTHER" id="PTHR13691:SF44">
    <property type="entry name" value="LARGE RIBOSOMAL SUBUNIT PROTEIN UL2MZ-RELATED"/>
    <property type="match status" value="1"/>
</dbReference>
<dbReference type="AlphaFoldDB" id="A0A7N0V7V6"/>
<organism evidence="6 7">
    <name type="scientific">Kalanchoe fedtschenkoi</name>
    <name type="common">Lavender scallops</name>
    <name type="synonym">South American air plant</name>
    <dbReference type="NCBI Taxonomy" id="63787"/>
    <lineage>
        <taxon>Eukaryota</taxon>
        <taxon>Viridiplantae</taxon>
        <taxon>Streptophyta</taxon>
        <taxon>Embryophyta</taxon>
        <taxon>Tracheophyta</taxon>
        <taxon>Spermatophyta</taxon>
        <taxon>Magnoliopsida</taxon>
        <taxon>eudicotyledons</taxon>
        <taxon>Gunneridae</taxon>
        <taxon>Pentapetalae</taxon>
        <taxon>Saxifragales</taxon>
        <taxon>Crassulaceae</taxon>
        <taxon>Kalanchoe</taxon>
    </lineage>
</organism>
<evidence type="ECO:0000313" key="6">
    <source>
        <dbReference type="EnsemblPlants" id="Kaladp0318s0010.1.v1.1"/>
    </source>
</evidence>
<feature type="domain" description="Large ribosomal subunit protein uL2 RNA-binding" evidence="5">
    <location>
        <begin position="46"/>
        <end position="119"/>
    </location>
</feature>
<evidence type="ECO:0000256" key="1">
    <source>
        <dbReference type="ARBA" id="ARBA00005636"/>
    </source>
</evidence>
<dbReference type="SMART" id="SM01383">
    <property type="entry name" value="Ribosomal_L2"/>
    <property type="match status" value="1"/>
</dbReference>
<dbReference type="Pfam" id="PF00181">
    <property type="entry name" value="Ribosomal_L2_N"/>
    <property type="match status" value="1"/>
</dbReference>
<dbReference type="GO" id="GO:0005762">
    <property type="term" value="C:mitochondrial large ribosomal subunit"/>
    <property type="evidence" value="ECO:0007669"/>
    <property type="project" value="TreeGrafter"/>
</dbReference>
<proteinExistence type="inferred from homology"/>
<feature type="region of interest" description="Disordered" evidence="4">
    <location>
        <begin position="106"/>
        <end position="126"/>
    </location>
</feature>
<dbReference type="OMA" id="HRGGESK"/>
<dbReference type="SUPFAM" id="SSF50249">
    <property type="entry name" value="Nucleic acid-binding proteins"/>
    <property type="match status" value="1"/>
</dbReference>
<evidence type="ECO:0000256" key="2">
    <source>
        <dbReference type="ARBA" id="ARBA00022980"/>
    </source>
</evidence>
<dbReference type="Gene3D" id="2.40.50.140">
    <property type="entry name" value="Nucleic acid-binding proteins"/>
    <property type="match status" value="1"/>
</dbReference>
<comment type="similarity">
    <text evidence="1">Belongs to the universal ribosomal protein uL2 family.</text>
</comment>
<protein>
    <recommendedName>
        <fullName evidence="5">Large ribosomal subunit protein uL2 RNA-binding domain-containing protein</fullName>
    </recommendedName>
</protein>
<keyword evidence="3" id="KW-0687">Ribonucleoprotein</keyword>
<dbReference type="EnsemblPlants" id="Kaladp0318s0010.1.v1.1">
    <property type="protein sequence ID" value="Kaladp0318s0010.1.v1.1"/>
    <property type="gene ID" value="Kaladp0318s0010.v1.1"/>
</dbReference>
<dbReference type="GO" id="GO:0003735">
    <property type="term" value="F:structural constituent of ribosome"/>
    <property type="evidence" value="ECO:0007669"/>
    <property type="project" value="InterPro"/>
</dbReference>
<dbReference type="InterPro" id="IPR002171">
    <property type="entry name" value="Ribosomal_uL2"/>
</dbReference>
<dbReference type="GO" id="GO:0003723">
    <property type="term" value="F:RNA binding"/>
    <property type="evidence" value="ECO:0007669"/>
    <property type="project" value="TreeGrafter"/>
</dbReference>
<dbReference type="InterPro" id="IPR022666">
    <property type="entry name" value="Ribosomal_uL2_RNA-bd_dom"/>
</dbReference>
<evidence type="ECO:0000256" key="4">
    <source>
        <dbReference type="SAM" id="MobiDB-lite"/>
    </source>
</evidence>
<evidence type="ECO:0000256" key="3">
    <source>
        <dbReference type="ARBA" id="ARBA00023274"/>
    </source>
</evidence>
<dbReference type="Proteomes" id="UP000594263">
    <property type="component" value="Unplaced"/>
</dbReference>
<name>A0A7N0V7V6_KALFE</name>
<evidence type="ECO:0000259" key="5">
    <source>
        <dbReference type="SMART" id="SM01383"/>
    </source>
</evidence>
<dbReference type="Gramene" id="Kaladp0318s0010.1.v1.1">
    <property type="protein sequence ID" value="Kaladp0318s0010.1.v1.1"/>
    <property type="gene ID" value="Kaladp0318s0010.v1.1"/>
</dbReference>
<accession>A0A7N0V7V6</accession>